<name>A0ABR2T278_9ROSI</name>
<evidence type="ECO:0000313" key="1">
    <source>
        <dbReference type="EMBL" id="KAK9031354.1"/>
    </source>
</evidence>
<dbReference type="InterPro" id="IPR008949">
    <property type="entry name" value="Isoprenoid_synthase_dom_sf"/>
</dbReference>
<dbReference type="Proteomes" id="UP001396334">
    <property type="component" value="Unassembled WGS sequence"/>
</dbReference>
<reference evidence="1 2" key="1">
    <citation type="journal article" date="2024" name="G3 (Bethesda)">
        <title>Genome assembly of Hibiscus sabdariffa L. provides insights into metabolisms of medicinal natural products.</title>
        <authorList>
            <person name="Kim T."/>
        </authorList>
    </citation>
    <scope>NUCLEOTIDE SEQUENCE [LARGE SCALE GENOMIC DNA]</scope>
    <source>
        <strain evidence="1">TK-2024</strain>
        <tissue evidence="1">Old leaves</tissue>
    </source>
</reference>
<keyword evidence="2" id="KW-1185">Reference proteome</keyword>
<comment type="caution">
    <text evidence="1">The sequence shown here is derived from an EMBL/GenBank/DDBJ whole genome shotgun (WGS) entry which is preliminary data.</text>
</comment>
<dbReference type="EMBL" id="JBBPBN010000010">
    <property type="protein sequence ID" value="KAK9031354.1"/>
    <property type="molecule type" value="Genomic_DNA"/>
</dbReference>
<organism evidence="1 2">
    <name type="scientific">Hibiscus sabdariffa</name>
    <name type="common">roselle</name>
    <dbReference type="NCBI Taxonomy" id="183260"/>
    <lineage>
        <taxon>Eukaryota</taxon>
        <taxon>Viridiplantae</taxon>
        <taxon>Streptophyta</taxon>
        <taxon>Embryophyta</taxon>
        <taxon>Tracheophyta</taxon>
        <taxon>Spermatophyta</taxon>
        <taxon>Magnoliopsida</taxon>
        <taxon>eudicotyledons</taxon>
        <taxon>Gunneridae</taxon>
        <taxon>Pentapetalae</taxon>
        <taxon>rosids</taxon>
        <taxon>malvids</taxon>
        <taxon>Malvales</taxon>
        <taxon>Malvaceae</taxon>
        <taxon>Malvoideae</taxon>
        <taxon>Hibiscus</taxon>
    </lineage>
</organism>
<accession>A0ABR2T278</accession>
<dbReference type="Gene3D" id="1.10.600.10">
    <property type="entry name" value="Farnesyl Diphosphate Synthase"/>
    <property type="match status" value="1"/>
</dbReference>
<protein>
    <submittedName>
        <fullName evidence="1">Uncharacterized protein</fullName>
    </submittedName>
</protein>
<dbReference type="SUPFAM" id="SSF48576">
    <property type="entry name" value="Terpenoid synthases"/>
    <property type="match status" value="1"/>
</dbReference>
<evidence type="ECO:0000313" key="2">
    <source>
        <dbReference type="Proteomes" id="UP001396334"/>
    </source>
</evidence>
<gene>
    <name evidence="1" type="ORF">V6N11_032737</name>
</gene>
<proteinExistence type="predicted"/>
<sequence length="84" mass="9444">MHGNGVSEDAGREHIKNLMREAWKKVNVHRAAASPVSQTVMRIILNLVRTAHCIYQHGVIIDLGVPKRAQRKSFKTLSGRRCTV</sequence>